<evidence type="ECO:0000256" key="5">
    <source>
        <dbReference type="SAM" id="SignalP"/>
    </source>
</evidence>
<dbReference type="PROSITE" id="PS00257">
    <property type="entry name" value="BOMBESIN"/>
    <property type="match status" value="1"/>
</dbReference>
<comment type="similarity">
    <text evidence="2">Belongs to the bombesin/neuromedin-B/ranatensin family.</text>
</comment>
<dbReference type="InterPro" id="IPR000874">
    <property type="entry name" value="Bombesin"/>
</dbReference>
<sequence>MSAIPLNRILPLGFLFCLLLSSFISLSSCMEFVEDANNQGRISLQKKPPRPPQWAVGHFMGKKSLQDMDFEEMGSFAKRSVEKIRAALLQEQQGAGSERELRHAQVTSWVRRACKTWTLKRWEVLLNVALIRLELLSCRSSKDQDQKESCGMHSW</sequence>
<evidence type="ECO:0000313" key="6">
    <source>
        <dbReference type="EMBL" id="AAV74389.1"/>
    </source>
</evidence>
<feature type="chain" id="PRO_5004240367" evidence="5">
    <location>
        <begin position="30"/>
        <end position="155"/>
    </location>
</feature>
<evidence type="ECO:0000256" key="2">
    <source>
        <dbReference type="ARBA" id="ARBA00010012"/>
    </source>
</evidence>
<evidence type="ECO:0000256" key="3">
    <source>
        <dbReference type="ARBA" id="ARBA00022525"/>
    </source>
</evidence>
<dbReference type="EMBL" id="AY652766">
    <property type="protein sequence ID" value="AAV74389.1"/>
    <property type="molecule type" value="mRNA"/>
</dbReference>
<dbReference type="GO" id="GO:0007218">
    <property type="term" value="P:neuropeptide signaling pathway"/>
    <property type="evidence" value="ECO:0007669"/>
    <property type="project" value="InterPro"/>
</dbReference>
<keyword evidence="3" id="KW-0964">Secreted</keyword>
<keyword evidence="5" id="KW-0732">Signal</keyword>
<proteinExistence type="evidence at transcript level"/>
<evidence type="ECO:0000256" key="1">
    <source>
        <dbReference type="ARBA" id="ARBA00004613"/>
    </source>
</evidence>
<feature type="signal peptide" evidence="5">
    <location>
        <begin position="1"/>
        <end position="29"/>
    </location>
</feature>
<reference evidence="6" key="1">
    <citation type="journal article" date="2005" name="Regul. Pept.">
        <title>Cloning of novel bombesin precursor cDNAs from skin of Bombina maxima.</title>
        <authorList>
            <person name="Shen J.H."/>
            <person name="Liu S.B."/>
            <person name="Zhang Y.X."/>
            <person name="Jin Y."/>
            <person name="Lee W.H."/>
            <person name="Zhang Y."/>
        </authorList>
    </citation>
    <scope>NUCLEOTIDE SEQUENCE</scope>
</reference>
<dbReference type="GO" id="GO:0005576">
    <property type="term" value="C:extracellular region"/>
    <property type="evidence" value="ECO:0007669"/>
    <property type="project" value="UniProtKB-SubCell"/>
</dbReference>
<comment type="subcellular location">
    <subcellularLocation>
        <location evidence="1">Secreted</location>
    </subcellularLocation>
</comment>
<accession>Q4L0B7</accession>
<organism evidence="6">
    <name type="scientific">Bombina maxima</name>
    <name type="common">Giant fire-bellied toad</name>
    <name type="synonym">Chinese red belly toad</name>
    <dbReference type="NCBI Taxonomy" id="161274"/>
    <lineage>
        <taxon>Eukaryota</taxon>
        <taxon>Metazoa</taxon>
        <taxon>Chordata</taxon>
        <taxon>Craniata</taxon>
        <taxon>Vertebrata</taxon>
        <taxon>Euteleostomi</taxon>
        <taxon>Amphibia</taxon>
        <taxon>Batrachia</taxon>
        <taxon>Anura</taxon>
        <taxon>Bombinatoridae</taxon>
        <taxon>Bombina</taxon>
    </lineage>
</organism>
<dbReference type="Pfam" id="PF02044">
    <property type="entry name" value="Bombesin"/>
    <property type="match status" value="1"/>
</dbReference>
<keyword evidence="4" id="KW-0027">Amidation</keyword>
<evidence type="ECO:0000256" key="4">
    <source>
        <dbReference type="ARBA" id="ARBA00022815"/>
    </source>
</evidence>
<name>Q4L0B7_BOMMX</name>
<protein>
    <submittedName>
        <fullName evidence="6">Proline rich-bombesin variant</fullName>
    </submittedName>
</protein>
<dbReference type="AlphaFoldDB" id="Q4L0B7"/>